<dbReference type="AlphaFoldDB" id="A0A9X1YFI3"/>
<name>A0A9X1YFI3_9BURK</name>
<organism evidence="2 3">
    <name type="scientific">Scleromatobacter humisilvae</name>
    <dbReference type="NCBI Taxonomy" id="2897159"/>
    <lineage>
        <taxon>Bacteria</taxon>
        <taxon>Pseudomonadati</taxon>
        <taxon>Pseudomonadota</taxon>
        <taxon>Betaproteobacteria</taxon>
        <taxon>Burkholderiales</taxon>
        <taxon>Sphaerotilaceae</taxon>
        <taxon>Scleromatobacter</taxon>
    </lineage>
</organism>
<protein>
    <recommendedName>
        <fullName evidence="4">DUF4136 domain-containing protein</fullName>
    </recommendedName>
</protein>
<sequence length="188" mass="19940">MKKLLLATSAAIAVAALQGCVTARTSGQVLVADAPADNHLHIVIVPGKQVLDDQHRAALRSGDKHMATLFPQLASRLPEDLRANGVEASATLLDAGDPMPPPTGQRTLVIRPTQVGEIYSGNGSWLDLDVSLTDPKRGTLWHGAIHLSSGTPGVSYDASAVDHAAVPLMEQLRDAKLIDISWRRPVTP</sequence>
<reference evidence="2" key="1">
    <citation type="submission" date="2021-11" db="EMBL/GenBank/DDBJ databases">
        <title>BS-T2-15 a new species belonging to the Comamonadaceae family isolated from the soil of a French oak forest.</title>
        <authorList>
            <person name="Mieszkin S."/>
            <person name="Alain K."/>
        </authorList>
    </citation>
    <scope>NUCLEOTIDE SEQUENCE</scope>
    <source>
        <strain evidence="2">BS-T2-15</strain>
    </source>
</reference>
<keyword evidence="3" id="KW-1185">Reference proteome</keyword>
<accession>A0A9X1YFI3</accession>
<feature type="chain" id="PRO_5040930003" description="DUF4136 domain-containing protein" evidence="1">
    <location>
        <begin position="24"/>
        <end position="188"/>
    </location>
</feature>
<keyword evidence="1" id="KW-0732">Signal</keyword>
<comment type="caution">
    <text evidence="2">The sequence shown here is derived from an EMBL/GenBank/DDBJ whole genome shotgun (WGS) entry which is preliminary data.</text>
</comment>
<proteinExistence type="predicted"/>
<dbReference type="PROSITE" id="PS51257">
    <property type="entry name" value="PROKAR_LIPOPROTEIN"/>
    <property type="match status" value="1"/>
</dbReference>
<gene>
    <name evidence="2" type="ORF">LPC04_03315</name>
</gene>
<evidence type="ECO:0000256" key="1">
    <source>
        <dbReference type="SAM" id="SignalP"/>
    </source>
</evidence>
<evidence type="ECO:0000313" key="3">
    <source>
        <dbReference type="Proteomes" id="UP001139353"/>
    </source>
</evidence>
<feature type="signal peptide" evidence="1">
    <location>
        <begin position="1"/>
        <end position="23"/>
    </location>
</feature>
<evidence type="ECO:0008006" key="4">
    <source>
        <dbReference type="Google" id="ProtNLM"/>
    </source>
</evidence>
<dbReference type="EMBL" id="JAJLJH010000001">
    <property type="protein sequence ID" value="MCK9684732.1"/>
    <property type="molecule type" value="Genomic_DNA"/>
</dbReference>
<evidence type="ECO:0000313" key="2">
    <source>
        <dbReference type="EMBL" id="MCK9684732.1"/>
    </source>
</evidence>
<dbReference type="RefSeq" id="WP_275680755.1">
    <property type="nucleotide sequence ID" value="NZ_JAJLJH010000001.1"/>
</dbReference>
<dbReference type="Proteomes" id="UP001139353">
    <property type="component" value="Unassembled WGS sequence"/>
</dbReference>